<comment type="caution">
    <text evidence="3">The sequence shown here is derived from an EMBL/GenBank/DDBJ whole genome shotgun (WGS) entry which is preliminary data.</text>
</comment>
<keyword evidence="2" id="KW-0472">Membrane</keyword>
<evidence type="ECO:0000256" key="1">
    <source>
        <dbReference type="SAM" id="MobiDB-lite"/>
    </source>
</evidence>
<sequence>MLFNIVFLVITMPIGAMVHPWGIVVPPVLLTLWGLWQMNSGARNLKRYRNGEILIDPRTGNPYLNPDHPRNQRSAPKKSSSAFVGAAAGTTAAATAWPDDPSGPVSTAENFVDDSLSEPSINPATGLAMVGGIDTDGNLYGCSGASDDMHSIDSGIGDDLGTGIDDGIGSSFDDDFGCGIDDSFGGMDDF</sequence>
<evidence type="ECO:0000313" key="4">
    <source>
        <dbReference type="Proteomes" id="UP000387223"/>
    </source>
</evidence>
<accession>A0A5M3Q627</accession>
<keyword evidence="2" id="KW-0812">Transmembrane</keyword>
<evidence type="ECO:0000313" key="3">
    <source>
        <dbReference type="EMBL" id="GBO90454.1"/>
    </source>
</evidence>
<dbReference type="Proteomes" id="UP000387223">
    <property type="component" value="Unassembled WGS sequence"/>
</dbReference>
<proteinExistence type="predicted"/>
<gene>
    <name evidence="3" type="ORF">MSSD14B_41220</name>
</gene>
<organism evidence="3 4">
    <name type="scientific">Marinobacter salsuginis</name>
    <dbReference type="NCBI Taxonomy" id="418719"/>
    <lineage>
        <taxon>Bacteria</taxon>
        <taxon>Pseudomonadati</taxon>
        <taxon>Pseudomonadota</taxon>
        <taxon>Gammaproteobacteria</taxon>
        <taxon>Pseudomonadales</taxon>
        <taxon>Marinobacteraceae</taxon>
        <taxon>Marinobacter</taxon>
    </lineage>
</organism>
<dbReference type="EMBL" id="BGZI01000043">
    <property type="protein sequence ID" value="GBO90454.1"/>
    <property type="molecule type" value="Genomic_DNA"/>
</dbReference>
<protein>
    <submittedName>
        <fullName evidence="3">Uncharacterized protein</fullName>
    </submittedName>
</protein>
<feature type="compositionally biased region" description="Polar residues" evidence="1">
    <location>
        <begin position="72"/>
        <end position="81"/>
    </location>
</feature>
<evidence type="ECO:0000256" key="2">
    <source>
        <dbReference type="SAM" id="Phobius"/>
    </source>
</evidence>
<feature type="transmembrane region" description="Helical" evidence="2">
    <location>
        <begin position="6"/>
        <end position="36"/>
    </location>
</feature>
<keyword evidence="2" id="KW-1133">Transmembrane helix</keyword>
<dbReference type="AlphaFoldDB" id="A0A5M3Q627"/>
<reference evidence="3 4" key="1">
    <citation type="journal article" date="2019" name="J. Gen. Appl. Microbiol.">
        <title>Aerobic degradation of cis-dichloroethene by the marine bacterium Marinobacter salsuginis strain 5N-3.</title>
        <authorList>
            <person name="Inoue Y."/>
            <person name="Fukunaga Y."/>
            <person name="Katsumata H."/>
            <person name="Ohji S."/>
            <person name="Hosoyama A."/>
            <person name="Mori K."/>
            <person name="Ando K."/>
        </authorList>
    </citation>
    <scope>NUCLEOTIDE SEQUENCE [LARGE SCALE GENOMIC DNA]</scope>
    <source>
        <strain evidence="3 4">NBRC 109114</strain>
    </source>
</reference>
<name>A0A5M3Q627_9GAMM</name>
<feature type="region of interest" description="Disordered" evidence="1">
    <location>
        <begin position="59"/>
        <end position="81"/>
    </location>
</feature>